<feature type="compositionally biased region" description="Gly residues" evidence="1">
    <location>
        <begin position="13"/>
        <end position="23"/>
    </location>
</feature>
<evidence type="ECO:0000313" key="3">
    <source>
        <dbReference type="Proteomes" id="UP001500908"/>
    </source>
</evidence>
<proteinExistence type="predicted"/>
<organism evidence="2 3">
    <name type="scientific">Salinactinospora qingdaonensis</name>
    <dbReference type="NCBI Taxonomy" id="702744"/>
    <lineage>
        <taxon>Bacteria</taxon>
        <taxon>Bacillati</taxon>
        <taxon>Actinomycetota</taxon>
        <taxon>Actinomycetes</taxon>
        <taxon>Streptosporangiales</taxon>
        <taxon>Nocardiopsidaceae</taxon>
        <taxon>Salinactinospora</taxon>
    </lineage>
</organism>
<evidence type="ECO:0000256" key="1">
    <source>
        <dbReference type="SAM" id="MobiDB-lite"/>
    </source>
</evidence>
<reference evidence="3" key="1">
    <citation type="journal article" date="2019" name="Int. J. Syst. Evol. Microbiol.">
        <title>The Global Catalogue of Microorganisms (GCM) 10K type strain sequencing project: providing services to taxonomists for standard genome sequencing and annotation.</title>
        <authorList>
            <consortium name="The Broad Institute Genomics Platform"/>
            <consortium name="The Broad Institute Genome Sequencing Center for Infectious Disease"/>
            <person name="Wu L."/>
            <person name="Ma J."/>
        </authorList>
    </citation>
    <scope>NUCLEOTIDE SEQUENCE [LARGE SCALE GENOMIC DNA]</scope>
    <source>
        <strain evidence="3">JCM 17137</strain>
    </source>
</reference>
<dbReference type="Proteomes" id="UP001500908">
    <property type="component" value="Unassembled WGS sequence"/>
</dbReference>
<accession>A0ABP7G309</accession>
<sequence>MMTHETDTQRRGTGVGSVTGGAGTVATAPGGPMNTGPGTQINATFDFEELRSYLDGRLRTQVGARHGNGRIPADEVAQIRRRFARPGGYDGARQKLAKTGILFLCGEPGSGRRGTATQLLGVVGDPTGVGREIRELPDQEEAPYLDETRIHPAELLLLDAATDGGYPLRELQGELSSYRASVAARGAYLVVLVSPDEERALQGRFDSLVAHIQRPEGREVLWRHLADLGITPADTVMAEQETQQWLCSADVREAAHLASLINHARERDGGRGEFHDWLQEARSALQDWDESVAGQIDRCGTSRQRAVLLAAAMFEGCSADRVFYAAEELLPRVATPEDDLPELERQRFSCQLQELDVPLEGRRTRFRKLNYGAAMRNRFWDDFPGLRGRFEEWIDACLRHHELSEAERGLITDRLADQHLRCGSTEELFAMVERWTRQGGQMGEAPFAPRQALQLLGRLLDDEYADHPTRARIREWALEPGLSTPLAEVLIVVCREFLAETYPDQAFVRLRHLARHPRASIANEAKRVIMELAGGDAELRGVLLRILAYRLARRHRQARRIHDADTELLWRVTDPGLPIAGVGDRVSSTQPAHHLLTSAMVAVMAADPAQAGRYARRWLESSAANPRWSAAMLDPMVQAAAEAGCCARLYTAARRWALEAPNPREQFPRRRAAELLTDRVDHSQGFTFDTTHRTDTAEEAAQ</sequence>
<dbReference type="EMBL" id="BAABDD010000018">
    <property type="protein sequence ID" value="GAA3753705.1"/>
    <property type="molecule type" value="Genomic_DNA"/>
</dbReference>
<comment type="caution">
    <text evidence="2">The sequence shown here is derived from an EMBL/GenBank/DDBJ whole genome shotgun (WGS) entry which is preliminary data.</text>
</comment>
<gene>
    <name evidence="2" type="ORF">GCM10022402_35540</name>
</gene>
<keyword evidence="3" id="KW-1185">Reference proteome</keyword>
<protein>
    <submittedName>
        <fullName evidence="2">Uncharacterized protein</fullName>
    </submittedName>
</protein>
<feature type="region of interest" description="Disordered" evidence="1">
    <location>
        <begin position="1"/>
        <end position="40"/>
    </location>
</feature>
<feature type="compositionally biased region" description="Basic and acidic residues" evidence="1">
    <location>
        <begin position="1"/>
        <end position="10"/>
    </location>
</feature>
<name>A0ABP7G309_9ACTN</name>
<evidence type="ECO:0000313" key="2">
    <source>
        <dbReference type="EMBL" id="GAA3753705.1"/>
    </source>
</evidence>